<name>A0A8I6S269_CIMLE</name>
<dbReference type="InterPro" id="IPR019402">
    <property type="entry name" value="CWH43_N"/>
</dbReference>
<dbReference type="GO" id="GO:0012505">
    <property type="term" value="C:endomembrane system"/>
    <property type="evidence" value="ECO:0007669"/>
    <property type="project" value="UniProtKB-SubCell"/>
</dbReference>
<dbReference type="EnsemblMetazoa" id="XM_014396560.2">
    <property type="protein sequence ID" value="XP_014252046.1"/>
    <property type="gene ID" value="LOC106668107"/>
</dbReference>
<feature type="transmembrane region" description="Helical" evidence="6">
    <location>
        <begin position="205"/>
        <end position="227"/>
    </location>
</feature>
<keyword evidence="5 6" id="KW-0472">Membrane</keyword>
<protein>
    <recommendedName>
        <fullName evidence="7">CWH43-like N-terminal domain-containing protein</fullName>
    </recommendedName>
</protein>
<evidence type="ECO:0000256" key="2">
    <source>
        <dbReference type="ARBA" id="ARBA00006565"/>
    </source>
</evidence>
<dbReference type="OrthoDB" id="191706at2759"/>
<dbReference type="RefSeq" id="XP_014252046.1">
    <property type="nucleotide sequence ID" value="XM_014396560.2"/>
</dbReference>
<feature type="transmembrane region" description="Helical" evidence="6">
    <location>
        <begin position="100"/>
        <end position="119"/>
    </location>
</feature>
<keyword evidence="9" id="KW-1185">Reference proteome</keyword>
<feature type="transmembrane region" description="Helical" evidence="6">
    <location>
        <begin position="125"/>
        <end position="144"/>
    </location>
</feature>
<dbReference type="AlphaFoldDB" id="A0A8I6S269"/>
<comment type="similarity">
    <text evidence="2">Belongs to the DRAM/TMEM150 family.</text>
</comment>
<dbReference type="PANTHER" id="PTHR21324:SF2">
    <property type="entry name" value="EG:22E5.9 PROTEIN"/>
    <property type="match status" value="1"/>
</dbReference>
<dbReference type="PANTHER" id="PTHR21324">
    <property type="entry name" value="FASTING-INDUCIBLE INTEGRAL MEMBRANE PROTEIN TM6P1-RELATED"/>
    <property type="match status" value="1"/>
</dbReference>
<dbReference type="OMA" id="QNRLALW"/>
<dbReference type="Proteomes" id="UP000494040">
    <property type="component" value="Unassembled WGS sequence"/>
</dbReference>
<evidence type="ECO:0000256" key="5">
    <source>
        <dbReference type="ARBA" id="ARBA00023136"/>
    </source>
</evidence>
<evidence type="ECO:0000256" key="3">
    <source>
        <dbReference type="ARBA" id="ARBA00022692"/>
    </source>
</evidence>
<dbReference type="KEGG" id="clec:106668107"/>
<evidence type="ECO:0000256" key="4">
    <source>
        <dbReference type="ARBA" id="ARBA00022989"/>
    </source>
</evidence>
<sequence length="260" mass="29067">MPSDKMGISGIQNLPVLLFLLFPFTFLGTYLAGVLQGHVEPNFPYISDAASYPPESCVFSQLINLGSVLMVLLIYVRYCAICQYYELYSISPNIMVLNKLGLFLGICSALGLSIVANFQSLAVKTVHFAGACLCFGAGTLYFWIQALCSYQMHSLVHSIILAHFRVGLSMVCTVFFVISLVTGVQSRIEFDGDDVTKWYPDDKGWMLHVVSTGSEWITATCFCIYILTFYSEFSLISFTHPKINLRHHITSECEEDLLHS</sequence>
<evidence type="ECO:0000259" key="7">
    <source>
        <dbReference type="Pfam" id="PF10277"/>
    </source>
</evidence>
<proteinExistence type="inferred from homology"/>
<reference evidence="8" key="1">
    <citation type="submission" date="2022-01" db="UniProtKB">
        <authorList>
            <consortium name="EnsemblMetazoa"/>
        </authorList>
    </citation>
    <scope>IDENTIFICATION</scope>
</reference>
<feature type="transmembrane region" description="Helical" evidence="6">
    <location>
        <begin position="164"/>
        <end position="185"/>
    </location>
</feature>
<keyword evidence="3 6" id="KW-0812">Transmembrane</keyword>
<evidence type="ECO:0000256" key="1">
    <source>
        <dbReference type="ARBA" id="ARBA00004127"/>
    </source>
</evidence>
<accession>A0A8I6S269</accession>
<dbReference type="Pfam" id="PF10277">
    <property type="entry name" value="Frag1"/>
    <property type="match status" value="1"/>
</dbReference>
<feature type="transmembrane region" description="Helical" evidence="6">
    <location>
        <begin position="58"/>
        <end position="80"/>
    </location>
</feature>
<evidence type="ECO:0000313" key="8">
    <source>
        <dbReference type="EnsemblMetazoa" id="XP_014252046.1"/>
    </source>
</evidence>
<organism evidence="8 9">
    <name type="scientific">Cimex lectularius</name>
    <name type="common">Bed bug</name>
    <name type="synonym">Acanthia lectularia</name>
    <dbReference type="NCBI Taxonomy" id="79782"/>
    <lineage>
        <taxon>Eukaryota</taxon>
        <taxon>Metazoa</taxon>
        <taxon>Ecdysozoa</taxon>
        <taxon>Arthropoda</taxon>
        <taxon>Hexapoda</taxon>
        <taxon>Insecta</taxon>
        <taxon>Pterygota</taxon>
        <taxon>Neoptera</taxon>
        <taxon>Paraneoptera</taxon>
        <taxon>Hemiptera</taxon>
        <taxon>Heteroptera</taxon>
        <taxon>Panheteroptera</taxon>
        <taxon>Cimicomorpha</taxon>
        <taxon>Cimicidae</taxon>
        <taxon>Cimex</taxon>
    </lineage>
</organism>
<feature type="transmembrane region" description="Helical" evidence="6">
    <location>
        <begin position="16"/>
        <end position="38"/>
    </location>
</feature>
<feature type="domain" description="CWH43-like N-terminal" evidence="7">
    <location>
        <begin position="14"/>
        <end position="234"/>
    </location>
</feature>
<comment type="subcellular location">
    <subcellularLocation>
        <location evidence="1">Endomembrane system</location>
        <topology evidence="1">Multi-pass membrane protein</topology>
    </subcellularLocation>
</comment>
<evidence type="ECO:0000256" key="6">
    <source>
        <dbReference type="SAM" id="Phobius"/>
    </source>
</evidence>
<evidence type="ECO:0000313" key="9">
    <source>
        <dbReference type="Proteomes" id="UP000494040"/>
    </source>
</evidence>
<keyword evidence="4 6" id="KW-1133">Transmembrane helix</keyword>
<dbReference type="GeneID" id="106668107"/>
<dbReference type="InterPro" id="IPR050911">
    <property type="entry name" value="DRAM/TMEM150_Autophagy_Mod"/>
</dbReference>